<keyword evidence="4" id="KW-1185">Reference proteome</keyword>
<proteinExistence type="predicted"/>
<accession>A0A0D0DYX5</accession>
<protein>
    <submittedName>
        <fullName evidence="3">Uncharacterized protein</fullName>
    </submittedName>
</protein>
<keyword evidence="2" id="KW-0472">Membrane</keyword>
<evidence type="ECO:0000256" key="2">
    <source>
        <dbReference type="SAM" id="Phobius"/>
    </source>
</evidence>
<dbReference type="InParanoid" id="A0A0D0DYX5"/>
<keyword evidence="2" id="KW-0812">Transmembrane</keyword>
<dbReference type="EMBL" id="KN825331">
    <property type="protein sequence ID" value="KIK91939.1"/>
    <property type="molecule type" value="Genomic_DNA"/>
</dbReference>
<feature type="region of interest" description="Disordered" evidence="1">
    <location>
        <begin position="1"/>
        <end position="24"/>
    </location>
</feature>
<feature type="transmembrane region" description="Helical" evidence="2">
    <location>
        <begin position="54"/>
        <end position="75"/>
    </location>
</feature>
<keyword evidence="2" id="KW-1133">Transmembrane helix</keyword>
<evidence type="ECO:0000313" key="4">
    <source>
        <dbReference type="Proteomes" id="UP000054538"/>
    </source>
</evidence>
<organism evidence="3 4">
    <name type="scientific">Paxillus rubicundulus Ve08.2h10</name>
    <dbReference type="NCBI Taxonomy" id="930991"/>
    <lineage>
        <taxon>Eukaryota</taxon>
        <taxon>Fungi</taxon>
        <taxon>Dikarya</taxon>
        <taxon>Basidiomycota</taxon>
        <taxon>Agaricomycotina</taxon>
        <taxon>Agaricomycetes</taxon>
        <taxon>Agaricomycetidae</taxon>
        <taxon>Boletales</taxon>
        <taxon>Paxilineae</taxon>
        <taxon>Paxillaceae</taxon>
        <taxon>Paxillus</taxon>
    </lineage>
</organism>
<dbReference type="AlphaFoldDB" id="A0A0D0DYX5"/>
<reference evidence="3 4" key="1">
    <citation type="submission" date="2014-04" db="EMBL/GenBank/DDBJ databases">
        <authorList>
            <consortium name="DOE Joint Genome Institute"/>
            <person name="Kuo A."/>
            <person name="Kohler A."/>
            <person name="Jargeat P."/>
            <person name="Nagy L.G."/>
            <person name="Floudas D."/>
            <person name="Copeland A."/>
            <person name="Barry K.W."/>
            <person name="Cichocki N."/>
            <person name="Veneault-Fourrey C."/>
            <person name="LaButti K."/>
            <person name="Lindquist E.A."/>
            <person name="Lipzen A."/>
            <person name="Lundell T."/>
            <person name="Morin E."/>
            <person name="Murat C."/>
            <person name="Sun H."/>
            <person name="Tunlid A."/>
            <person name="Henrissat B."/>
            <person name="Grigoriev I.V."/>
            <person name="Hibbett D.S."/>
            <person name="Martin F."/>
            <person name="Nordberg H.P."/>
            <person name="Cantor M.N."/>
            <person name="Hua S.X."/>
        </authorList>
    </citation>
    <scope>NUCLEOTIDE SEQUENCE [LARGE SCALE GENOMIC DNA]</scope>
    <source>
        <strain evidence="3 4">Ve08.2h10</strain>
    </source>
</reference>
<sequence>MDTARGQSGTPAHPTRSPSTWHEGKSYREVNLKDDISSSSHVVATVVSRDSLRFPGVFVATHLFLVSVVAFSGIIRRDS</sequence>
<dbReference type="Proteomes" id="UP000054538">
    <property type="component" value="Unassembled WGS sequence"/>
</dbReference>
<evidence type="ECO:0000313" key="3">
    <source>
        <dbReference type="EMBL" id="KIK91939.1"/>
    </source>
</evidence>
<reference evidence="4" key="2">
    <citation type="submission" date="2015-01" db="EMBL/GenBank/DDBJ databases">
        <title>Evolutionary Origins and Diversification of the Mycorrhizal Mutualists.</title>
        <authorList>
            <consortium name="DOE Joint Genome Institute"/>
            <consortium name="Mycorrhizal Genomics Consortium"/>
            <person name="Kohler A."/>
            <person name="Kuo A."/>
            <person name="Nagy L.G."/>
            <person name="Floudas D."/>
            <person name="Copeland A."/>
            <person name="Barry K.W."/>
            <person name="Cichocki N."/>
            <person name="Veneault-Fourrey C."/>
            <person name="LaButti K."/>
            <person name="Lindquist E.A."/>
            <person name="Lipzen A."/>
            <person name="Lundell T."/>
            <person name="Morin E."/>
            <person name="Murat C."/>
            <person name="Riley R."/>
            <person name="Ohm R."/>
            <person name="Sun H."/>
            <person name="Tunlid A."/>
            <person name="Henrissat B."/>
            <person name="Grigoriev I.V."/>
            <person name="Hibbett D.S."/>
            <person name="Martin F."/>
        </authorList>
    </citation>
    <scope>NUCLEOTIDE SEQUENCE [LARGE SCALE GENOMIC DNA]</scope>
    <source>
        <strain evidence="4">Ve08.2h10</strain>
    </source>
</reference>
<evidence type="ECO:0000256" key="1">
    <source>
        <dbReference type="SAM" id="MobiDB-lite"/>
    </source>
</evidence>
<gene>
    <name evidence="3" type="ORF">PAXRUDRAFT_830418</name>
</gene>
<name>A0A0D0DYX5_9AGAM</name>
<dbReference type="HOGENOM" id="CLU_2606723_0_0_1"/>
<feature type="compositionally biased region" description="Polar residues" evidence="1">
    <location>
        <begin position="1"/>
        <end position="20"/>
    </location>
</feature>